<evidence type="ECO:0000313" key="12">
    <source>
        <dbReference type="Proteomes" id="UP000238375"/>
    </source>
</evidence>
<evidence type="ECO:0000256" key="1">
    <source>
        <dbReference type="ARBA" id="ARBA00000085"/>
    </source>
</evidence>
<dbReference type="Gene3D" id="1.10.287.130">
    <property type="match status" value="1"/>
</dbReference>
<reference evidence="11 12" key="1">
    <citation type="submission" date="2018-03" db="EMBL/GenBank/DDBJ databases">
        <title>Genomic Encyclopedia of Archaeal and Bacterial Type Strains, Phase II (KMG-II): from individual species to whole genera.</title>
        <authorList>
            <person name="Goeker M."/>
        </authorList>
    </citation>
    <scope>NUCLEOTIDE SEQUENCE [LARGE SCALE GENOMIC DNA]</scope>
    <source>
        <strain evidence="11 12">DSM 28354</strain>
    </source>
</reference>
<keyword evidence="8" id="KW-1133">Transmembrane helix</keyword>
<dbReference type="Pfam" id="PF13181">
    <property type="entry name" value="TPR_8"/>
    <property type="match status" value="1"/>
</dbReference>
<keyword evidence="8" id="KW-0812">Transmembrane</keyword>
<protein>
    <recommendedName>
        <fullName evidence="2">histidine kinase</fullName>
        <ecNumber evidence="2">2.7.13.3</ecNumber>
    </recommendedName>
</protein>
<evidence type="ECO:0000256" key="4">
    <source>
        <dbReference type="ARBA" id="ARBA00022679"/>
    </source>
</evidence>
<evidence type="ECO:0000313" key="11">
    <source>
        <dbReference type="EMBL" id="PRY27020.1"/>
    </source>
</evidence>
<evidence type="ECO:0000256" key="8">
    <source>
        <dbReference type="SAM" id="Phobius"/>
    </source>
</evidence>
<dbReference type="Gene3D" id="3.30.565.10">
    <property type="entry name" value="Histidine kinase-like ATPase, C-terminal domain"/>
    <property type="match status" value="1"/>
</dbReference>
<dbReference type="SUPFAM" id="SSF48452">
    <property type="entry name" value="TPR-like"/>
    <property type="match status" value="2"/>
</dbReference>
<feature type="coiled-coil region" evidence="7">
    <location>
        <begin position="493"/>
        <end position="523"/>
    </location>
</feature>
<keyword evidence="6" id="KW-0902">Two-component regulatory system</keyword>
<feature type="chain" id="PRO_5015424677" description="histidine kinase" evidence="9">
    <location>
        <begin position="30"/>
        <end position="758"/>
    </location>
</feature>
<dbReference type="GO" id="GO:0000155">
    <property type="term" value="F:phosphorelay sensor kinase activity"/>
    <property type="evidence" value="ECO:0007669"/>
    <property type="project" value="InterPro"/>
</dbReference>
<dbReference type="SUPFAM" id="SSF47384">
    <property type="entry name" value="Homodimeric domain of signal transducing histidine kinase"/>
    <property type="match status" value="1"/>
</dbReference>
<dbReference type="Gene3D" id="1.25.40.10">
    <property type="entry name" value="Tetratricopeptide repeat domain"/>
    <property type="match status" value="2"/>
</dbReference>
<evidence type="ECO:0000256" key="7">
    <source>
        <dbReference type="SAM" id="Coils"/>
    </source>
</evidence>
<dbReference type="SUPFAM" id="SSF81901">
    <property type="entry name" value="HCP-like"/>
    <property type="match status" value="1"/>
</dbReference>
<dbReference type="AlphaFoldDB" id="A0A2T0S0U4"/>
<dbReference type="InterPro" id="IPR003661">
    <property type="entry name" value="HisK_dim/P_dom"/>
</dbReference>
<name>A0A2T0S0U4_9BACT</name>
<dbReference type="InterPro" id="IPR019734">
    <property type="entry name" value="TPR_rpt"/>
</dbReference>
<dbReference type="PANTHER" id="PTHR43711:SF26">
    <property type="entry name" value="SENSOR HISTIDINE KINASE RCSC"/>
    <property type="match status" value="1"/>
</dbReference>
<keyword evidence="4" id="KW-0808">Transferase</keyword>
<dbReference type="InterPro" id="IPR036890">
    <property type="entry name" value="HATPase_C_sf"/>
</dbReference>
<sequence length="758" mass="86018">MKSLLPKKQQKSRCYAIVVCGLLMFMAQAQVSQAQEVAIWRKQFAQAKNDSVRAEFGNRLQQAYQPYDNDSCRYFAELTMRYAKNLKNKDIYVKACSELADTYDRQGNTKKAFEILSSAEKLPFSTSPPDTALIYLKYRMAILHLRRNDMVTSLPLALQAYRLFERVPNRAAVPILDFNLAKTLGVLYSELKDYPKSNSYYLHAYEVAKRIKRKTGQILALNNIATNYVNANDYDKAEELVLQALALTKGTYDLPRMHVMPAYVGILIYKKQFAKALEFARENLALQKTLSDVVRIADAYNMLSEIHLNLKNYDKALICANEAVCYMENTAFTRKKGQSYKAQANVFEQTGRFQEALAAFKVSKAIEDSLADIDRAKEVARIQAGFDLERKQNQITLLNKNVAIQLLQKQKQQRQLRSLAQLKLTTELKNKLLTEQQLVDQHQLGIQKLNTKRQQSQIMIQQQQLDFARQRQLLYLTILAMLAILVILIGYFLQRQRRARRLLATQKEEIQQQAQQLGELNTTKDKLFSLISHDLRSPLAALKTNVDQLHTLPQSQNPLLAQVTQQVEYQLDRVLDLLTNLLTWSHSQLKGFRSMTQPLAVREILAQELAQLSQQLVRKQVRVMNHVDADLLVDADRHQLGAVIRNLLMNALKFSSPGGFIRVSTTRHESQVEIQIRDGGTGMSQAQLSVLFSQPQVSVGTNGEQGTGLGLRLCKDLLTQQGGSLAIESELGRGTTARIRLPLAQTELLPESLNVTTG</sequence>
<dbReference type="EC" id="2.7.13.3" evidence="2"/>
<accession>A0A2T0S0U4</accession>
<proteinExistence type="predicted"/>
<keyword evidence="12" id="KW-1185">Reference proteome</keyword>
<dbReference type="SMART" id="SM00388">
    <property type="entry name" value="HisKA"/>
    <property type="match status" value="1"/>
</dbReference>
<dbReference type="InterPro" id="IPR005467">
    <property type="entry name" value="His_kinase_dom"/>
</dbReference>
<feature type="transmembrane region" description="Helical" evidence="8">
    <location>
        <begin position="473"/>
        <end position="493"/>
    </location>
</feature>
<evidence type="ECO:0000256" key="2">
    <source>
        <dbReference type="ARBA" id="ARBA00012438"/>
    </source>
</evidence>
<evidence type="ECO:0000256" key="9">
    <source>
        <dbReference type="SAM" id="SignalP"/>
    </source>
</evidence>
<dbReference type="SMART" id="SM00387">
    <property type="entry name" value="HATPase_c"/>
    <property type="match status" value="1"/>
</dbReference>
<dbReference type="Pfam" id="PF00512">
    <property type="entry name" value="HisKA"/>
    <property type="match status" value="1"/>
</dbReference>
<dbReference type="InterPro" id="IPR036097">
    <property type="entry name" value="HisK_dim/P_sf"/>
</dbReference>
<dbReference type="SUPFAM" id="SSF55874">
    <property type="entry name" value="ATPase domain of HSP90 chaperone/DNA topoisomerase II/histidine kinase"/>
    <property type="match status" value="1"/>
</dbReference>
<evidence type="ECO:0000256" key="3">
    <source>
        <dbReference type="ARBA" id="ARBA00022553"/>
    </source>
</evidence>
<keyword evidence="7" id="KW-0175">Coiled coil</keyword>
<organism evidence="11 12">
    <name type="scientific">Spirosoma oryzae</name>
    <dbReference type="NCBI Taxonomy" id="1469603"/>
    <lineage>
        <taxon>Bacteria</taxon>
        <taxon>Pseudomonadati</taxon>
        <taxon>Bacteroidota</taxon>
        <taxon>Cytophagia</taxon>
        <taxon>Cytophagales</taxon>
        <taxon>Cytophagaceae</taxon>
        <taxon>Spirosoma</taxon>
    </lineage>
</organism>
<gene>
    <name evidence="11" type="ORF">CLV58_13522</name>
</gene>
<feature type="domain" description="Histidine kinase" evidence="10">
    <location>
        <begin position="530"/>
        <end position="745"/>
    </location>
</feature>
<comment type="caution">
    <text evidence="11">The sequence shown here is derived from an EMBL/GenBank/DDBJ whole genome shotgun (WGS) entry which is preliminary data.</text>
</comment>
<dbReference type="InterPro" id="IPR050736">
    <property type="entry name" value="Sensor_HK_Regulatory"/>
</dbReference>
<dbReference type="Proteomes" id="UP000238375">
    <property type="component" value="Unassembled WGS sequence"/>
</dbReference>
<evidence type="ECO:0000256" key="6">
    <source>
        <dbReference type="ARBA" id="ARBA00023012"/>
    </source>
</evidence>
<dbReference type="PRINTS" id="PR00344">
    <property type="entry name" value="BCTRLSENSOR"/>
</dbReference>
<dbReference type="PROSITE" id="PS50109">
    <property type="entry name" value="HIS_KIN"/>
    <property type="match status" value="1"/>
</dbReference>
<dbReference type="SMART" id="SM00028">
    <property type="entry name" value="TPR"/>
    <property type="match status" value="5"/>
</dbReference>
<keyword evidence="3" id="KW-0597">Phosphoprotein</keyword>
<keyword evidence="5" id="KW-0418">Kinase</keyword>
<dbReference type="OrthoDB" id="9810447at2"/>
<dbReference type="CDD" id="cd00082">
    <property type="entry name" value="HisKA"/>
    <property type="match status" value="1"/>
</dbReference>
<dbReference type="InterPro" id="IPR011990">
    <property type="entry name" value="TPR-like_helical_dom_sf"/>
</dbReference>
<dbReference type="EMBL" id="PVTE01000035">
    <property type="protein sequence ID" value="PRY27020.1"/>
    <property type="molecule type" value="Genomic_DNA"/>
</dbReference>
<keyword evidence="8" id="KW-0472">Membrane</keyword>
<dbReference type="Pfam" id="PF02518">
    <property type="entry name" value="HATPase_c"/>
    <property type="match status" value="1"/>
</dbReference>
<dbReference type="Pfam" id="PF13424">
    <property type="entry name" value="TPR_12"/>
    <property type="match status" value="1"/>
</dbReference>
<feature type="signal peptide" evidence="9">
    <location>
        <begin position="1"/>
        <end position="29"/>
    </location>
</feature>
<evidence type="ECO:0000256" key="5">
    <source>
        <dbReference type="ARBA" id="ARBA00022777"/>
    </source>
</evidence>
<dbReference type="PANTHER" id="PTHR43711">
    <property type="entry name" value="TWO-COMPONENT HISTIDINE KINASE"/>
    <property type="match status" value="1"/>
</dbReference>
<comment type="catalytic activity">
    <reaction evidence="1">
        <text>ATP + protein L-histidine = ADP + protein N-phospho-L-histidine.</text>
        <dbReference type="EC" id="2.7.13.3"/>
    </reaction>
</comment>
<evidence type="ECO:0000259" key="10">
    <source>
        <dbReference type="PROSITE" id="PS50109"/>
    </source>
</evidence>
<dbReference type="InterPro" id="IPR004358">
    <property type="entry name" value="Sig_transdc_His_kin-like_C"/>
</dbReference>
<keyword evidence="9" id="KW-0732">Signal</keyword>
<dbReference type="InterPro" id="IPR003594">
    <property type="entry name" value="HATPase_dom"/>
</dbReference>